<sequence length="112" mass="12631">MISVMSGRTSSSPVAYPAYDEFVTNVSIEAEQNVKCSNHRPCVALLYGNNGNYREILLWREHPDLPARKFYEEIFPQTIERLTDSPVPYHRGSLYGGEGWNAADQSIGDVHV</sequence>
<dbReference type="Proteomes" id="UP000807342">
    <property type="component" value="Unassembled WGS sequence"/>
</dbReference>
<evidence type="ECO:0000313" key="2">
    <source>
        <dbReference type="Proteomes" id="UP000807342"/>
    </source>
</evidence>
<organism evidence="1 2">
    <name type="scientific">Macrolepiota fuliginosa MF-IS2</name>
    <dbReference type="NCBI Taxonomy" id="1400762"/>
    <lineage>
        <taxon>Eukaryota</taxon>
        <taxon>Fungi</taxon>
        <taxon>Dikarya</taxon>
        <taxon>Basidiomycota</taxon>
        <taxon>Agaricomycotina</taxon>
        <taxon>Agaricomycetes</taxon>
        <taxon>Agaricomycetidae</taxon>
        <taxon>Agaricales</taxon>
        <taxon>Agaricineae</taxon>
        <taxon>Agaricaceae</taxon>
        <taxon>Macrolepiota</taxon>
    </lineage>
</organism>
<dbReference type="OrthoDB" id="3037961at2759"/>
<dbReference type="GO" id="GO:0016787">
    <property type="term" value="F:hydrolase activity"/>
    <property type="evidence" value="ECO:0007669"/>
    <property type="project" value="UniProtKB-KW"/>
</dbReference>
<comment type="caution">
    <text evidence="1">The sequence shown here is derived from an EMBL/GenBank/DDBJ whole genome shotgun (WGS) entry which is preliminary data.</text>
</comment>
<dbReference type="AlphaFoldDB" id="A0A9P5XGF4"/>
<protein>
    <submittedName>
        <fullName evidence="1">Glycoside hydrolase family 2 protein</fullName>
    </submittedName>
</protein>
<gene>
    <name evidence="1" type="ORF">P691DRAFT_26151</name>
</gene>
<name>A0A9P5XGF4_9AGAR</name>
<reference evidence="1" key="1">
    <citation type="submission" date="2020-11" db="EMBL/GenBank/DDBJ databases">
        <authorList>
            <consortium name="DOE Joint Genome Institute"/>
            <person name="Ahrendt S."/>
            <person name="Riley R."/>
            <person name="Andreopoulos W."/>
            <person name="Labutti K."/>
            <person name="Pangilinan J."/>
            <person name="Ruiz-Duenas F.J."/>
            <person name="Barrasa J.M."/>
            <person name="Sanchez-Garcia M."/>
            <person name="Camarero S."/>
            <person name="Miyauchi S."/>
            <person name="Serrano A."/>
            <person name="Linde D."/>
            <person name="Babiker R."/>
            <person name="Drula E."/>
            <person name="Ayuso-Fernandez I."/>
            <person name="Pacheco R."/>
            <person name="Padilla G."/>
            <person name="Ferreira P."/>
            <person name="Barriuso J."/>
            <person name="Kellner H."/>
            <person name="Castanera R."/>
            <person name="Alfaro M."/>
            <person name="Ramirez L."/>
            <person name="Pisabarro A.G."/>
            <person name="Kuo A."/>
            <person name="Tritt A."/>
            <person name="Lipzen A."/>
            <person name="He G."/>
            <person name="Yan M."/>
            <person name="Ng V."/>
            <person name="Cullen D."/>
            <person name="Martin F."/>
            <person name="Rosso M.-N."/>
            <person name="Henrissat B."/>
            <person name="Hibbett D."/>
            <person name="Martinez A.T."/>
            <person name="Grigoriev I.V."/>
        </authorList>
    </citation>
    <scope>NUCLEOTIDE SEQUENCE</scope>
    <source>
        <strain evidence="1">MF-IS2</strain>
    </source>
</reference>
<proteinExistence type="predicted"/>
<keyword evidence="2" id="KW-1185">Reference proteome</keyword>
<accession>A0A9P5XGF4</accession>
<dbReference type="Gene3D" id="3.20.20.80">
    <property type="entry name" value="Glycosidases"/>
    <property type="match status" value="1"/>
</dbReference>
<dbReference type="SUPFAM" id="SSF51445">
    <property type="entry name" value="(Trans)glycosidases"/>
    <property type="match status" value="1"/>
</dbReference>
<dbReference type="InterPro" id="IPR017853">
    <property type="entry name" value="GH"/>
</dbReference>
<dbReference type="EMBL" id="MU151150">
    <property type="protein sequence ID" value="KAF9448771.1"/>
    <property type="molecule type" value="Genomic_DNA"/>
</dbReference>
<keyword evidence="1" id="KW-0378">Hydrolase</keyword>
<evidence type="ECO:0000313" key="1">
    <source>
        <dbReference type="EMBL" id="KAF9448771.1"/>
    </source>
</evidence>